<name>A0ABX2D3H3_9CYAN</name>
<keyword evidence="2" id="KW-1185">Reference proteome</keyword>
<gene>
    <name evidence="1" type="ORF">E5S67_04215</name>
</gene>
<reference evidence="1 2" key="1">
    <citation type="journal article" date="2020" name="Sci. Rep.">
        <title>A novel cyanobacterial geosmin producer, revising GeoA distribution and dispersion patterns in Bacteria.</title>
        <authorList>
            <person name="Churro C."/>
            <person name="Semedo-Aguiar A.P."/>
            <person name="Silva A.D."/>
            <person name="Pereira-Leal J.B."/>
            <person name="Leite R.B."/>
        </authorList>
    </citation>
    <scope>NUCLEOTIDE SEQUENCE [LARGE SCALE GENOMIC DNA]</scope>
    <source>
        <strain evidence="1 2">IPMA8</strain>
    </source>
</reference>
<evidence type="ECO:0000313" key="2">
    <source>
        <dbReference type="Proteomes" id="UP000702425"/>
    </source>
</evidence>
<dbReference type="PANTHER" id="PTHR47152:SF2">
    <property type="entry name" value="SLR2084 PROTEIN"/>
    <property type="match status" value="1"/>
</dbReference>
<organism evidence="1 2">
    <name type="scientific">Microcoleus asticus IPMA8</name>
    <dbReference type="NCBI Taxonomy" id="2563858"/>
    <lineage>
        <taxon>Bacteria</taxon>
        <taxon>Bacillati</taxon>
        <taxon>Cyanobacteriota</taxon>
        <taxon>Cyanophyceae</taxon>
        <taxon>Oscillatoriophycideae</taxon>
        <taxon>Oscillatoriales</taxon>
        <taxon>Microcoleaceae</taxon>
        <taxon>Microcoleus</taxon>
        <taxon>Microcoleus asticus</taxon>
    </lineage>
</organism>
<protein>
    <submittedName>
        <fullName evidence="1">Uncharacterized protein</fullName>
    </submittedName>
</protein>
<dbReference type="EMBL" id="SRRZ01000085">
    <property type="protein sequence ID" value="NQE36450.1"/>
    <property type="molecule type" value="Genomic_DNA"/>
</dbReference>
<dbReference type="PANTHER" id="PTHR47152">
    <property type="entry name" value="SLR2084 PROTEIN-RELATED"/>
    <property type="match status" value="1"/>
</dbReference>
<evidence type="ECO:0000313" key="1">
    <source>
        <dbReference type="EMBL" id="NQE36450.1"/>
    </source>
</evidence>
<dbReference type="Proteomes" id="UP000702425">
    <property type="component" value="Unassembled WGS sequence"/>
</dbReference>
<accession>A0ABX2D3H3</accession>
<sequence>MMTVAPLDNPRLKTTQGVLLPTISLPTYQTLLAESGDRRSSKFADSRRVLEIMMPSDLHKNINWELKRIVTALTEKLHLRLKGFCSTSLNRSDLQQGAKPNSCFYIQTLDSILGKKN</sequence>
<proteinExistence type="predicted"/>
<comment type="caution">
    <text evidence="1">The sequence shown here is derived from an EMBL/GenBank/DDBJ whole genome shotgun (WGS) entry which is preliminary data.</text>
</comment>